<keyword evidence="2 3" id="KW-0808">Transferase</keyword>
<dbReference type="CDD" id="cd03784">
    <property type="entry name" value="GT1_Gtf-like"/>
    <property type="match status" value="1"/>
</dbReference>
<protein>
    <recommendedName>
        <fullName evidence="4">Glycosyltransferase</fullName>
        <ecNumber evidence="4">2.4.1.-</ecNumber>
    </recommendedName>
</protein>
<dbReference type="GO" id="GO:0080044">
    <property type="term" value="F:quercetin 7-O-glucosyltransferase activity"/>
    <property type="evidence" value="ECO:0007669"/>
    <property type="project" value="TreeGrafter"/>
</dbReference>
<dbReference type="EMBL" id="GCHU01014422">
    <property type="protein sequence ID" value="JAG86707.1"/>
    <property type="molecule type" value="Transcribed_RNA"/>
</dbReference>
<evidence type="ECO:0000256" key="3">
    <source>
        <dbReference type="RuleBase" id="RU003718"/>
    </source>
</evidence>
<comment type="similarity">
    <text evidence="1 3">Belongs to the UDP-glycosyltransferase family.</text>
</comment>
<keyword evidence="3" id="KW-0328">Glycosyltransferase</keyword>
<dbReference type="Pfam" id="PF00201">
    <property type="entry name" value="UDPGT"/>
    <property type="match status" value="1"/>
</dbReference>
<sequence>MTNENGNASASFAHAVCVPFPWQSHVKALMNLAELLLDRGFFITFVNTEWMEERLWRASQDVRRHKFRFLSFPDGLPPEHGRLSQLGEFIVALQKSGPALERALRTAGGSGISIVDVPPVTCIVTDSFMSSTHTVAKNLGVPRVVFWPFCATSSVAFKYSYELQSQGHIPVKVSEAQSRGNLITDLPGNIPPLRPTDLLAAFREKNKFDLLFSAILYECKVQNKDTDYVLVNTFEELEGKDAAAALSVNGCPALSIGPVFLPNFLQGKESNSSMDMCEEDETCLQWLDAQKQGSVLYVSFGSSAMKSQEQLEELALGLENGGQPFLWVLRSYLLGGGPAILPEGFKERTGDRGFLVNWAPQMKVLNHVSVGGFLTHCGWNSTLESISMGVPIIGWPFNGDQFLDCRFAKEVWKVGIDFEDVDVNDKRLLRRDEVENAVRRLMQTCEGEELRKRALDLKQAATKSVMRGGSSFTNMNNFVEDMENIVKSRVLHLK</sequence>
<dbReference type="PANTHER" id="PTHR11926:SF774">
    <property type="entry name" value="UDP-GLYCOSYLTRANSFERASE 85A1-RELATED"/>
    <property type="match status" value="1"/>
</dbReference>
<dbReference type="AlphaFoldDB" id="A0A0C9S3X5"/>
<dbReference type="InterPro" id="IPR035595">
    <property type="entry name" value="UDP_glycos_trans_CS"/>
</dbReference>
<accession>A0A0C9S3X5</accession>
<reference evidence="5" key="1">
    <citation type="submission" date="2015-02" db="EMBL/GenBank/DDBJ databases">
        <title>A transcriptome of Wollemia nobilis - a relic of Gondwana.</title>
        <authorList>
            <person name="Chia J.Y."/>
            <person name="Leong Y.S."/>
            <person name="Abdul Karim S."/>
            <person name="Wan Azmi N."/>
            <person name="Hercus R."/>
            <person name="Croft L."/>
        </authorList>
    </citation>
    <scope>NUCLEOTIDE SEQUENCE</scope>
    <source>
        <strain evidence="5">MaeBrown</strain>
        <tissue evidence="5">Leaf</tissue>
    </source>
</reference>
<evidence type="ECO:0000256" key="1">
    <source>
        <dbReference type="ARBA" id="ARBA00009995"/>
    </source>
</evidence>
<dbReference type="PANTHER" id="PTHR11926">
    <property type="entry name" value="GLUCOSYL/GLUCURONOSYL TRANSFERASES"/>
    <property type="match status" value="1"/>
</dbReference>
<dbReference type="EC" id="2.4.1.-" evidence="4"/>
<dbReference type="InterPro" id="IPR002213">
    <property type="entry name" value="UDP_glucos_trans"/>
</dbReference>
<dbReference type="GO" id="GO:0080043">
    <property type="term" value="F:quercetin 3-O-glucosyltransferase activity"/>
    <property type="evidence" value="ECO:0007669"/>
    <property type="project" value="TreeGrafter"/>
</dbReference>
<dbReference type="PROSITE" id="PS00375">
    <property type="entry name" value="UDPGT"/>
    <property type="match status" value="1"/>
</dbReference>
<name>A0A0C9S3X5_9CONI</name>
<proteinExistence type="inferred from homology"/>
<dbReference type="SUPFAM" id="SSF53756">
    <property type="entry name" value="UDP-Glycosyltransferase/glycogen phosphorylase"/>
    <property type="match status" value="1"/>
</dbReference>
<evidence type="ECO:0000256" key="2">
    <source>
        <dbReference type="ARBA" id="ARBA00022679"/>
    </source>
</evidence>
<evidence type="ECO:0000313" key="5">
    <source>
        <dbReference type="EMBL" id="JAG86707.1"/>
    </source>
</evidence>
<dbReference type="FunFam" id="3.40.50.2000:FF:000237">
    <property type="entry name" value="Glycosyltransferase"/>
    <property type="match status" value="1"/>
</dbReference>
<organism evidence="5">
    <name type="scientific">Wollemia nobilis</name>
    <dbReference type="NCBI Taxonomy" id="56998"/>
    <lineage>
        <taxon>Eukaryota</taxon>
        <taxon>Viridiplantae</taxon>
        <taxon>Streptophyta</taxon>
        <taxon>Embryophyta</taxon>
        <taxon>Tracheophyta</taxon>
        <taxon>Spermatophyta</taxon>
        <taxon>Pinopsida</taxon>
        <taxon>Pinidae</taxon>
        <taxon>Conifers II</taxon>
        <taxon>Araucariales</taxon>
        <taxon>Araucariaceae</taxon>
        <taxon>Wollemia</taxon>
    </lineage>
</organism>
<dbReference type="Gene3D" id="3.40.50.2000">
    <property type="entry name" value="Glycogen Phosphorylase B"/>
    <property type="match status" value="2"/>
</dbReference>
<evidence type="ECO:0000256" key="4">
    <source>
        <dbReference type="RuleBase" id="RU362057"/>
    </source>
</evidence>